<protein>
    <recommendedName>
        <fullName evidence="5">Biopolymer transporter ExbB</fullName>
    </recommendedName>
</protein>
<evidence type="ECO:0000313" key="4">
    <source>
        <dbReference type="Proteomes" id="UP001239909"/>
    </source>
</evidence>
<keyword evidence="1" id="KW-0175">Coiled coil</keyword>
<proteinExistence type="predicted"/>
<keyword evidence="2" id="KW-0812">Transmembrane</keyword>
<dbReference type="RefSeq" id="WP_285672991.1">
    <property type="nucleotide sequence ID" value="NZ_BSYI01000029.1"/>
</dbReference>
<sequence>MSLEHRVEFSQPTRQIFLMLLVLILVSTGATVLAAQIQTVFFANVYLNGFIFAVFVIGVFATFWQVSQLIAATNWLRDLQAGLQGHDISRPPRLVASMAPMLREGRMKKRLAASSTKSILDSIAVRIDEARDITRYITNLLIFLGLLGTFWGLSNTVPAVVNTIRSLAPADGDVSGVGVFARLMAGLEDQLSGMGTAFASSLMGLAGSLIVGLLELFAGHGQNRFYRELEEWLASFTRLGLVSEGEGPDGALVALLERVDEGLERTSEFAAKAENARVEAENRLAQAADVVAAMAGQIDHERQMVSELFNEMRTARDRAASRDHALLNALKRLEQASGQIAASQQAVAHGLERTGGGGMDGEVVQSMRGIEHQLRAMADDLAVGRHETTAALRTELRALINLIDVRTRDGG</sequence>
<evidence type="ECO:0000256" key="1">
    <source>
        <dbReference type="SAM" id="Coils"/>
    </source>
</evidence>
<accession>A0ABQ6LNZ3</accession>
<keyword evidence="2" id="KW-1133">Transmembrane helix</keyword>
<feature type="transmembrane region" description="Helical" evidence="2">
    <location>
        <begin position="136"/>
        <end position="153"/>
    </location>
</feature>
<name>A0ABQ6LNZ3_9RHOB</name>
<organism evidence="3 4">
    <name type="scientific">Paralimibaculum aggregatum</name>
    <dbReference type="NCBI Taxonomy" id="3036245"/>
    <lineage>
        <taxon>Bacteria</taxon>
        <taxon>Pseudomonadati</taxon>
        <taxon>Pseudomonadota</taxon>
        <taxon>Alphaproteobacteria</taxon>
        <taxon>Rhodobacterales</taxon>
        <taxon>Paracoccaceae</taxon>
        <taxon>Paralimibaculum</taxon>
    </lineage>
</organism>
<dbReference type="Proteomes" id="UP001239909">
    <property type="component" value="Unassembled WGS sequence"/>
</dbReference>
<feature type="transmembrane region" description="Helical" evidence="2">
    <location>
        <begin position="197"/>
        <end position="218"/>
    </location>
</feature>
<reference evidence="3 4" key="1">
    <citation type="submission" date="2023-04" db="EMBL/GenBank/DDBJ databases">
        <title>Marinoamorphus aggregata gen. nov., sp. Nov., isolate from tissue of brittle star Ophioplocus japonicus.</title>
        <authorList>
            <person name="Kawano K."/>
            <person name="Sawayama S."/>
            <person name="Nakagawa S."/>
        </authorList>
    </citation>
    <scope>NUCLEOTIDE SEQUENCE [LARGE SCALE GENOMIC DNA]</scope>
    <source>
        <strain evidence="3 4">NKW23</strain>
    </source>
</reference>
<evidence type="ECO:0000313" key="3">
    <source>
        <dbReference type="EMBL" id="GMG84054.1"/>
    </source>
</evidence>
<dbReference type="EMBL" id="BSYI01000029">
    <property type="protein sequence ID" value="GMG84054.1"/>
    <property type="molecule type" value="Genomic_DNA"/>
</dbReference>
<evidence type="ECO:0000256" key="2">
    <source>
        <dbReference type="SAM" id="Phobius"/>
    </source>
</evidence>
<evidence type="ECO:0008006" key="5">
    <source>
        <dbReference type="Google" id="ProtNLM"/>
    </source>
</evidence>
<keyword evidence="2" id="KW-0472">Membrane</keyword>
<keyword evidence="4" id="KW-1185">Reference proteome</keyword>
<feature type="coiled-coil region" evidence="1">
    <location>
        <begin position="263"/>
        <end position="290"/>
    </location>
</feature>
<gene>
    <name evidence="3" type="ORF">LNKW23_32680</name>
</gene>
<feature type="transmembrane region" description="Helical" evidence="2">
    <location>
        <begin position="50"/>
        <end position="71"/>
    </location>
</feature>
<comment type="caution">
    <text evidence="3">The sequence shown here is derived from an EMBL/GenBank/DDBJ whole genome shotgun (WGS) entry which is preliminary data.</text>
</comment>